<dbReference type="EMBL" id="MDYL01000010">
    <property type="protein sequence ID" value="OQD74639.1"/>
    <property type="molecule type" value="Genomic_DNA"/>
</dbReference>
<dbReference type="STRING" id="69771.A0A1V6PC58"/>
<comment type="caution">
    <text evidence="1">The sequence shown here is derived from an EMBL/GenBank/DDBJ whole genome shotgun (WGS) entry which is preliminary data.</text>
</comment>
<organism evidence="1 2">
    <name type="scientific">Penicillium decumbens</name>
    <dbReference type="NCBI Taxonomy" id="69771"/>
    <lineage>
        <taxon>Eukaryota</taxon>
        <taxon>Fungi</taxon>
        <taxon>Dikarya</taxon>
        <taxon>Ascomycota</taxon>
        <taxon>Pezizomycotina</taxon>
        <taxon>Eurotiomycetes</taxon>
        <taxon>Eurotiomycetidae</taxon>
        <taxon>Eurotiales</taxon>
        <taxon>Aspergillaceae</taxon>
        <taxon>Penicillium</taxon>
    </lineage>
</organism>
<keyword evidence="2" id="KW-1185">Reference proteome</keyword>
<sequence>MAPRRSIQSSQKTKIFKKVPSDWPKWKRAADATIKRRSPHKQPEFHSGSELTQEEYLLLRVIWPPARRSFDQATLMSLGLTQFYTQADTWLRLFTPFTNYLQAVRSNAATATCDTANATHDQVGLAVFEPARFEQNQIISVINTTGIDEDSVNSSLLSLLCAITIKHPAVHCEWMTHRLAFKATFNSGAELEARVDGYLRNDNDGTAKVILEVKRGDRNMHEPQVSMQEAAEVVALLKTYEPTCTKPVYVISQDANSMWITAASFTQNYLDFMAHRRKSVLGQADFLRMNRFGPWRINNPDHMREFATLALAIALHAS</sequence>
<protein>
    <recommendedName>
        <fullName evidence="3">Fungal-type protein kinase domain-containing protein</fullName>
    </recommendedName>
</protein>
<dbReference type="OrthoDB" id="4364700at2759"/>
<proteinExistence type="predicted"/>
<dbReference type="OMA" id="ANSMWIT"/>
<name>A0A1V6PC58_PENDC</name>
<evidence type="ECO:0000313" key="1">
    <source>
        <dbReference type="EMBL" id="OQD74639.1"/>
    </source>
</evidence>
<dbReference type="Proteomes" id="UP000191522">
    <property type="component" value="Unassembled WGS sequence"/>
</dbReference>
<accession>A0A1V6PC58</accession>
<evidence type="ECO:0000313" key="2">
    <source>
        <dbReference type="Proteomes" id="UP000191522"/>
    </source>
</evidence>
<reference evidence="2" key="1">
    <citation type="journal article" date="2017" name="Nat. Microbiol.">
        <title>Global analysis of biosynthetic gene clusters reveals vast potential of secondary metabolite production in Penicillium species.</title>
        <authorList>
            <person name="Nielsen J.C."/>
            <person name="Grijseels S."/>
            <person name="Prigent S."/>
            <person name="Ji B."/>
            <person name="Dainat J."/>
            <person name="Nielsen K.F."/>
            <person name="Frisvad J.C."/>
            <person name="Workman M."/>
            <person name="Nielsen J."/>
        </authorList>
    </citation>
    <scope>NUCLEOTIDE SEQUENCE [LARGE SCALE GENOMIC DNA]</scope>
    <source>
        <strain evidence="2">IBT 11843</strain>
    </source>
</reference>
<dbReference type="AlphaFoldDB" id="A0A1V6PC58"/>
<gene>
    <name evidence="1" type="ORF">PENDEC_c010G06550</name>
</gene>
<evidence type="ECO:0008006" key="3">
    <source>
        <dbReference type="Google" id="ProtNLM"/>
    </source>
</evidence>